<dbReference type="EMBL" id="BGPR01179186">
    <property type="protein sequence ID" value="GBM56999.1"/>
    <property type="molecule type" value="Genomic_DNA"/>
</dbReference>
<dbReference type="Proteomes" id="UP000499080">
    <property type="component" value="Unassembled WGS sequence"/>
</dbReference>
<dbReference type="AlphaFoldDB" id="A0A4Y2GVV0"/>
<dbReference type="OrthoDB" id="10296783at2759"/>
<organism evidence="1 2">
    <name type="scientific">Araneus ventricosus</name>
    <name type="common">Orbweaver spider</name>
    <name type="synonym">Epeira ventricosa</name>
    <dbReference type="NCBI Taxonomy" id="182803"/>
    <lineage>
        <taxon>Eukaryota</taxon>
        <taxon>Metazoa</taxon>
        <taxon>Ecdysozoa</taxon>
        <taxon>Arthropoda</taxon>
        <taxon>Chelicerata</taxon>
        <taxon>Arachnida</taxon>
        <taxon>Araneae</taxon>
        <taxon>Araneomorphae</taxon>
        <taxon>Entelegynae</taxon>
        <taxon>Araneoidea</taxon>
        <taxon>Araneidae</taxon>
        <taxon>Araneus</taxon>
    </lineage>
</organism>
<sequence length="50" mass="5857">INVEECLPESHAKKYSSLHYKKMLKDIGFKVLHCQQVQNVTTFPTNEDYT</sequence>
<accession>A0A4Y2GVV0</accession>
<name>A0A4Y2GVV0_ARAVE</name>
<feature type="non-terminal residue" evidence="1">
    <location>
        <position position="50"/>
    </location>
</feature>
<protein>
    <submittedName>
        <fullName evidence="1">Uncharacterized protein</fullName>
    </submittedName>
</protein>
<evidence type="ECO:0000313" key="2">
    <source>
        <dbReference type="Proteomes" id="UP000499080"/>
    </source>
</evidence>
<reference evidence="1 2" key="1">
    <citation type="journal article" date="2019" name="Sci. Rep.">
        <title>Orb-weaving spider Araneus ventricosus genome elucidates the spidroin gene catalogue.</title>
        <authorList>
            <person name="Kono N."/>
            <person name="Nakamura H."/>
            <person name="Ohtoshi R."/>
            <person name="Moran D.A.P."/>
            <person name="Shinohara A."/>
            <person name="Yoshida Y."/>
            <person name="Fujiwara M."/>
            <person name="Mori M."/>
            <person name="Tomita M."/>
            <person name="Arakawa K."/>
        </authorList>
    </citation>
    <scope>NUCLEOTIDE SEQUENCE [LARGE SCALE GENOMIC DNA]</scope>
</reference>
<gene>
    <name evidence="1" type="ORF">AVEN_55946_1</name>
</gene>
<comment type="caution">
    <text evidence="1">The sequence shown here is derived from an EMBL/GenBank/DDBJ whole genome shotgun (WGS) entry which is preliminary data.</text>
</comment>
<feature type="non-terminal residue" evidence="1">
    <location>
        <position position="1"/>
    </location>
</feature>
<evidence type="ECO:0000313" key="1">
    <source>
        <dbReference type="EMBL" id="GBM56999.1"/>
    </source>
</evidence>
<proteinExistence type="predicted"/>
<keyword evidence="2" id="KW-1185">Reference proteome</keyword>